<sequence length="36" mass="4361">MFDQQKFEEIKKRGAEWEREASQSPERRDRFVTTSG</sequence>
<proteinExistence type="predicted"/>
<feature type="region of interest" description="Disordered" evidence="1">
    <location>
        <begin position="1"/>
        <end position="36"/>
    </location>
</feature>
<protein>
    <submittedName>
        <fullName evidence="2">Uncharacterized protein</fullName>
    </submittedName>
</protein>
<gene>
    <name evidence="2" type="ORF">S01H1_81869</name>
</gene>
<reference evidence="2" key="1">
    <citation type="journal article" date="2014" name="Front. Microbiol.">
        <title>High frequency of phylogenetically diverse reductive dehalogenase-homologous genes in deep subseafloor sedimentary metagenomes.</title>
        <authorList>
            <person name="Kawai M."/>
            <person name="Futagami T."/>
            <person name="Toyoda A."/>
            <person name="Takaki Y."/>
            <person name="Nishi S."/>
            <person name="Hori S."/>
            <person name="Arai W."/>
            <person name="Tsubouchi T."/>
            <person name="Morono Y."/>
            <person name="Uchiyama I."/>
            <person name="Ito T."/>
            <person name="Fujiyama A."/>
            <person name="Inagaki F."/>
            <person name="Takami H."/>
        </authorList>
    </citation>
    <scope>NUCLEOTIDE SEQUENCE</scope>
    <source>
        <strain evidence="2">Expedition CK06-06</strain>
    </source>
</reference>
<dbReference type="EMBL" id="BARS01055450">
    <property type="protein sequence ID" value="GAG45801.1"/>
    <property type="molecule type" value="Genomic_DNA"/>
</dbReference>
<evidence type="ECO:0000256" key="1">
    <source>
        <dbReference type="SAM" id="MobiDB-lite"/>
    </source>
</evidence>
<organism evidence="2">
    <name type="scientific">marine sediment metagenome</name>
    <dbReference type="NCBI Taxonomy" id="412755"/>
    <lineage>
        <taxon>unclassified sequences</taxon>
        <taxon>metagenomes</taxon>
        <taxon>ecological metagenomes</taxon>
    </lineage>
</organism>
<name>X0ZBL2_9ZZZZ</name>
<comment type="caution">
    <text evidence="2">The sequence shown here is derived from an EMBL/GenBank/DDBJ whole genome shotgun (WGS) entry which is preliminary data.</text>
</comment>
<accession>X0ZBL2</accession>
<feature type="non-terminal residue" evidence="2">
    <location>
        <position position="36"/>
    </location>
</feature>
<evidence type="ECO:0000313" key="2">
    <source>
        <dbReference type="EMBL" id="GAG45801.1"/>
    </source>
</evidence>
<dbReference type="AlphaFoldDB" id="X0ZBL2"/>